<dbReference type="Gene3D" id="2.60.120.260">
    <property type="entry name" value="Galactose-binding domain-like"/>
    <property type="match status" value="1"/>
</dbReference>
<dbReference type="AlphaFoldDB" id="A0A3D3R1P8"/>
<protein>
    <submittedName>
        <fullName evidence="2">Antibiotic hydrolase</fullName>
    </submittedName>
</protein>
<dbReference type="InterPro" id="IPR013736">
    <property type="entry name" value="Xaa-Pro_dipept_C"/>
</dbReference>
<sequence length="220" mass="24267">GGLSTQAPKAEQAATTYLFDPANPVPTIGGNISSGNDILVQGGWDQKGSEHIWNWTQPIPLSARKDVIVFQTEPLAEDLEVTGELTVKLWSSSDAKDTDFTAKLIDVYPPSSDFPGGFNLNIGDGIIRTRFRDSLKTEKLMEPGTIYPVTIKLYPTSNVFKKGHRIRVDISSSNFPRFDINPNTGEPLNNNRRTQTANNTIYHDAEHPSHIVLPVIPAKK</sequence>
<keyword evidence="2" id="KW-0378">Hydrolase</keyword>
<dbReference type="SMART" id="SM00939">
    <property type="entry name" value="PepX_C"/>
    <property type="match status" value="1"/>
</dbReference>
<dbReference type="GO" id="GO:0008239">
    <property type="term" value="F:dipeptidyl-peptidase activity"/>
    <property type="evidence" value="ECO:0007669"/>
    <property type="project" value="InterPro"/>
</dbReference>
<feature type="domain" description="Xaa-Pro dipeptidyl-peptidase C-terminal" evidence="1">
    <location>
        <begin position="1"/>
        <end position="212"/>
    </location>
</feature>
<dbReference type="NCBIfam" id="TIGR00976">
    <property type="entry name" value="CocE_NonD"/>
    <property type="match status" value="1"/>
</dbReference>
<dbReference type="InterPro" id="IPR005674">
    <property type="entry name" value="CocE/Ser_esterase"/>
</dbReference>
<accession>A0A3D3R1P8</accession>
<dbReference type="SUPFAM" id="SSF49785">
    <property type="entry name" value="Galactose-binding domain-like"/>
    <property type="match status" value="1"/>
</dbReference>
<evidence type="ECO:0000313" key="2">
    <source>
        <dbReference type="EMBL" id="HCO22771.1"/>
    </source>
</evidence>
<reference evidence="2 3" key="1">
    <citation type="journal article" date="2018" name="Nat. Biotechnol.">
        <title>A standardized bacterial taxonomy based on genome phylogeny substantially revises the tree of life.</title>
        <authorList>
            <person name="Parks D.H."/>
            <person name="Chuvochina M."/>
            <person name="Waite D.W."/>
            <person name="Rinke C."/>
            <person name="Skarshewski A."/>
            <person name="Chaumeil P.A."/>
            <person name="Hugenholtz P."/>
        </authorList>
    </citation>
    <scope>NUCLEOTIDE SEQUENCE [LARGE SCALE GENOMIC DNA]</scope>
    <source>
        <strain evidence="2">UBA9375</strain>
    </source>
</reference>
<dbReference type="Proteomes" id="UP000263642">
    <property type="component" value="Unassembled WGS sequence"/>
</dbReference>
<evidence type="ECO:0000313" key="3">
    <source>
        <dbReference type="Proteomes" id="UP000263642"/>
    </source>
</evidence>
<organism evidence="2 3">
    <name type="scientific">Gimesia maris</name>
    <dbReference type="NCBI Taxonomy" id="122"/>
    <lineage>
        <taxon>Bacteria</taxon>
        <taxon>Pseudomonadati</taxon>
        <taxon>Planctomycetota</taxon>
        <taxon>Planctomycetia</taxon>
        <taxon>Planctomycetales</taxon>
        <taxon>Planctomycetaceae</taxon>
        <taxon>Gimesia</taxon>
    </lineage>
</organism>
<evidence type="ECO:0000259" key="1">
    <source>
        <dbReference type="SMART" id="SM00939"/>
    </source>
</evidence>
<dbReference type="Pfam" id="PF08530">
    <property type="entry name" value="PepX_C"/>
    <property type="match status" value="1"/>
</dbReference>
<name>A0A3D3R1P8_9PLAN</name>
<proteinExistence type="predicted"/>
<comment type="caution">
    <text evidence="2">The sequence shown here is derived from an EMBL/GenBank/DDBJ whole genome shotgun (WGS) entry which is preliminary data.</text>
</comment>
<gene>
    <name evidence="2" type="ORF">DIT97_06825</name>
</gene>
<dbReference type="InterPro" id="IPR008979">
    <property type="entry name" value="Galactose-bd-like_sf"/>
</dbReference>
<feature type="non-terminal residue" evidence="2">
    <location>
        <position position="1"/>
    </location>
</feature>
<dbReference type="EMBL" id="DQAY01000045">
    <property type="protein sequence ID" value="HCO22771.1"/>
    <property type="molecule type" value="Genomic_DNA"/>
</dbReference>